<dbReference type="SUPFAM" id="SSF48403">
    <property type="entry name" value="Ankyrin repeat"/>
    <property type="match status" value="1"/>
</dbReference>
<dbReference type="InterPro" id="IPR002110">
    <property type="entry name" value="Ankyrin_rpt"/>
</dbReference>
<dbReference type="Gene3D" id="1.25.40.20">
    <property type="entry name" value="Ankyrin repeat-containing domain"/>
    <property type="match status" value="1"/>
</dbReference>
<dbReference type="AlphaFoldDB" id="A0ABD1E759"/>
<evidence type="ECO:0000256" key="3">
    <source>
        <dbReference type="PROSITE-ProRule" id="PRU00023"/>
    </source>
</evidence>
<evidence type="ECO:0000256" key="1">
    <source>
        <dbReference type="ARBA" id="ARBA00022737"/>
    </source>
</evidence>
<reference evidence="5 6" key="1">
    <citation type="submission" date="2024-05" db="EMBL/GenBank/DDBJ databases">
        <title>Genetic variation in Jamaican populations of the coffee berry borer (Hypothenemus hampei).</title>
        <authorList>
            <person name="Errbii M."/>
            <person name="Myrie A."/>
        </authorList>
    </citation>
    <scope>NUCLEOTIDE SEQUENCE [LARGE SCALE GENOMIC DNA]</scope>
    <source>
        <strain evidence="5">JA-Hopewell-2020-01-JO</strain>
        <tissue evidence="5">Whole body</tissue>
    </source>
</reference>
<dbReference type="InterPro" id="IPR036770">
    <property type="entry name" value="Ankyrin_rpt-contain_sf"/>
</dbReference>
<protein>
    <submittedName>
        <fullName evidence="5">Uncharacterized protein</fullName>
    </submittedName>
</protein>
<dbReference type="Proteomes" id="UP001566132">
    <property type="component" value="Unassembled WGS sequence"/>
</dbReference>
<feature type="region of interest" description="Disordered" evidence="4">
    <location>
        <begin position="1"/>
        <end position="74"/>
    </location>
</feature>
<evidence type="ECO:0000313" key="5">
    <source>
        <dbReference type="EMBL" id="KAL1490225.1"/>
    </source>
</evidence>
<proteinExistence type="predicted"/>
<feature type="compositionally biased region" description="Polar residues" evidence="4">
    <location>
        <begin position="14"/>
        <end position="35"/>
    </location>
</feature>
<organism evidence="5 6">
    <name type="scientific">Hypothenemus hampei</name>
    <name type="common">Coffee berry borer</name>
    <dbReference type="NCBI Taxonomy" id="57062"/>
    <lineage>
        <taxon>Eukaryota</taxon>
        <taxon>Metazoa</taxon>
        <taxon>Ecdysozoa</taxon>
        <taxon>Arthropoda</taxon>
        <taxon>Hexapoda</taxon>
        <taxon>Insecta</taxon>
        <taxon>Pterygota</taxon>
        <taxon>Neoptera</taxon>
        <taxon>Endopterygota</taxon>
        <taxon>Coleoptera</taxon>
        <taxon>Polyphaga</taxon>
        <taxon>Cucujiformia</taxon>
        <taxon>Curculionidae</taxon>
        <taxon>Scolytinae</taxon>
        <taxon>Hypothenemus</taxon>
    </lineage>
</organism>
<dbReference type="PROSITE" id="PS50088">
    <property type="entry name" value="ANK_REPEAT"/>
    <property type="match status" value="3"/>
</dbReference>
<evidence type="ECO:0000313" key="6">
    <source>
        <dbReference type="Proteomes" id="UP001566132"/>
    </source>
</evidence>
<feature type="repeat" description="ANK" evidence="3">
    <location>
        <begin position="176"/>
        <end position="208"/>
    </location>
</feature>
<dbReference type="PROSITE" id="PS50297">
    <property type="entry name" value="ANK_REP_REGION"/>
    <property type="match status" value="3"/>
</dbReference>
<dbReference type="EMBL" id="JBDJPC010000010">
    <property type="protein sequence ID" value="KAL1490225.1"/>
    <property type="molecule type" value="Genomic_DNA"/>
</dbReference>
<name>A0ABD1E759_HYPHA</name>
<keyword evidence="6" id="KW-1185">Reference proteome</keyword>
<dbReference type="PANTHER" id="PTHR46680:SF3">
    <property type="entry name" value="NF-KAPPA-B INHIBITOR CACTUS"/>
    <property type="match status" value="1"/>
</dbReference>
<evidence type="ECO:0000256" key="2">
    <source>
        <dbReference type="ARBA" id="ARBA00023043"/>
    </source>
</evidence>
<evidence type="ECO:0000256" key="4">
    <source>
        <dbReference type="SAM" id="MobiDB-lite"/>
    </source>
</evidence>
<feature type="compositionally biased region" description="Polar residues" evidence="4">
    <location>
        <begin position="49"/>
        <end position="61"/>
    </location>
</feature>
<sequence>MSEKQQQKQEQEVSKNSTANKLESIDPTTVDSGYLSSGDMRSSEGLSYKLSSELSTQNDSSNSHHRSQFDSGIVDDHKKGTSRFHCDNVLLNSTQSLSEKLSNLNLCSKEINRAHLSRISETKKRTEDFPWNIYYEQDEGGDTHLHLAIVHGFVEVAYALIRATPHPRLLDTPNDASQTPLHLAVETGQYQIARWLIIAGARPSPRDLQGNSPLHIAARLGDLNLVKAITDPINAKCRKVLVNPPSHYEKPKLDQWNYLGQACIHVAAQNGNIKILKHLIDCGADINAREGLKGWTVLHYAVENGDKTMAELILPKCNIEVRTYNGLSAFQLCPYVSEDIRLCLQNHGVDSPYTSDEDDDEDDECEMVIEADIASHLRPHRLNNKSIANVGI</sequence>
<feature type="compositionally biased region" description="Basic and acidic residues" evidence="4">
    <location>
        <begin position="1"/>
        <end position="13"/>
    </location>
</feature>
<comment type="caution">
    <text evidence="5">The sequence shown here is derived from an EMBL/GenBank/DDBJ whole genome shotgun (WGS) entry which is preliminary data.</text>
</comment>
<dbReference type="PANTHER" id="PTHR46680">
    <property type="entry name" value="NF-KAPPA-B INHIBITOR ALPHA"/>
    <property type="match status" value="1"/>
</dbReference>
<dbReference type="SMART" id="SM00248">
    <property type="entry name" value="ANK"/>
    <property type="match status" value="5"/>
</dbReference>
<dbReference type="InterPro" id="IPR051070">
    <property type="entry name" value="NF-kappa-B_inhibitor"/>
</dbReference>
<keyword evidence="1" id="KW-0677">Repeat</keyword>
<feature type="repeat" description="ANK" evidence="3">
    <location>
        <begin position="259"/>
        <end position="291"/>
    </location>
</feature>
<dbReference type="Pfam" id="PF12796">
    <property type="entry name" value="Ank_2"/>
    <property type="match status" value="2"/>
</dbReference>
<gene>
    <name evidence="5" type="ORF">ABEB36_012955</name>
</gene>
<accession>A0ABD1E759</accession>
<dbReference type="PRINTS" id="PR01415">
    <property type="entry name" value="ANKYRIN"/>
</dbReference>
<feature type="repeat" description="ANK" evidence="3">
    <location>
        <begin position="209"/>
        <end position="229"/>
    </location>
</feature>
<keyword evidence="2 3" id="KW-0040">ANK repeat</keyword>